<comment type="caution">
    <text evidence="13">The sequence shown here is derived from an EMBL/GenBank/DDBJ whole genome shotgun (WGS) entry which is preliminary data.</text>
</comment>
<keyword evidence="5 9" id="KW-0798">TonB box</keyword>
<dbReference type="Gene3D" id="2.40.170.20">
    <property type="entry name" value="TonB-dependent receptor, beta-barrel domain"/>
    <property type="match status" value="1"/>
</dbReference>
<comment type="subcellular location">
    <subcellularLocation>
        <location evidence="1 8">Cell outer membrane</location>
        <topology evidence="1 8">Multi-pass membrane protein</topology>
    </subcellularLocation>
</comment>
<dbReference type="Pfam" id="PF13715">
    <property type="entry name" value="CarbopepD_reg_2"/>
    <property type="match status" value="1"/>
</dbReference>
<organism evidence="13 14">
    <name type="scientific">Chryseobacterium aquaticum subsp. greenlandense</name>
    <dbReference type="NCBI Taxonomy" id="345663"/>
    <lineage>
        <taxon>Bacteria</taxon>
        <taxon>Pseudomonadati</taxon>
        <taxon>Bacteroidota</taxon>
        <taxon>Flavobacteriia</taxon>
        <taxon>Flavobacteriales</taxon>
        <taxon>Weeksellaceae</taxon>
        <taxon>Chryseobacterium group</taxon>
        <taxon>Chryseobacterium</taxon>
    </lineage>
</organism>
<accession>A0A101CHM8</accession>
<evidence type="ECO:0000256" key="7">
    <source>
        <dbReference type="ARBA" id="ARBA00023237"/>
    </source>
</evidence>
<evidence type="ECO:0000256" key="5">
    <source>
        <dbReference type="ARBA" id="ARBA00023077"/>
    </source>
</evidence>
<dbReference type="InterPro" id="IPR000531">
    <property type="entry name" value="Beta-barrel_TonB"/>
</dbReference>
<dbReference type="PROSITE" id="PS52016">
    <property type="entry name" value="TONB_DEPENDENT_REC_3"/>
    <property type="match status" value="1"/>
</dbReference>
<dbReference type="NCBIfam" id="TIGR04056">
    <property type="entry name" value="OMP_RagA_SusC"/>
    <property type="match status" value="1"/>
</dbReference>
<dbReference type="Gene3D" id="2.170.130.10">
    <property type="entry name" value="TonB-dependent receptor, plug domain"/>
    <property type="match status" value="1"/>
</dbReference>
<evidence type="ECO:0000259" key="11">
    <source>
        <dbReference type="Pfam" id="PF00593"/>
    </source>
</evidence>
<dbReference type="NCBIfam" id="TIGR04057">
    <property type="entry name" value="SusC_RagA_signa"/>
    <property type="match status" value="1"/>
</dbReference>
<dbReference type="EMBL" id="LMAI01000004">
    <property type="protein sequence ID" value="KUJ56389.1"/>
    <property type="molecule type" value="Genomic_DNA"/>
</dbReference>
<keyword evidence="2 8" id="KW-0813">Transport</keyword>
<evidence type="ECO:0000256" key="1">
    <source>
        <dbReference type="ARBA" id="ARBA00004571"/>
    </source>
</evidence>
<dbReference type="InterPro" id="IPR012910">
    <property type="entry name" value="Plug_dom"/>
</dbReference>
<evidence type="ECO:0000256" key="8">
    <source>
        <dbReference type="PROSITE-ProRule" id="PRU01360"/>
    </source>
</evidence>
<evidence type="ECO:0000256" key="3">
    <source>
        <dbReference type="ARBA" id="ARBA00022452"/>
    </source>
</evidence>
<feature type="domain" description="TonB-dependent receptor-like beta-barrel" evidence="11">
    <location>
        <begin position="426"/>
        <end position="797"/>
    </location>
</feature>
<dbReference type="GO" id="GO:0009279">
    <property type="term" value="C:cell outer membrane"/>
    <property type="evidence" value="ECO:0007669"/>
    <property type="project" value="UniProtKB-SubCell"/>
</dbReference>
<dbReference type="InterPro" id="IPR036942">
    <property type="entry name" value="Beta-barrel_TonB_sf"/>
</dbReference>
<dbReference type="RefSeq" id="WP_059136355.1">
    <property type="nucleotide sequence ID" value="NZ_LMAI01000004.1"/>
</dbReference>
<protein>
    <submittedName>
        <fullName evidence="13">SusC/RagA family TonB-linked outer membrane protein</fullName>
    </submittedName>
</protein>
<dbReference type="Gene3D" id="2.60.40.1120">
    <property type="entry name" value="Carboxypeptidase-like, regulatory domain"/>
    <property type="match status" value="1"/>
</dbReference>
<dbReference type="InterPro" id="IPR039426">
    <property type="entry name" value="TonB-dep_rcpt-like"/>
</dbReference>
<evidence type="ECO:0000256" key="2">
    <source>
        <dbReference type="ARBA" id="ARBA00022448"/>
    </source>
</evidence>
<keyword evidence="10" id="KW-0732">Signal</keyword>
<feature type="chain" id="PRO_5007094869" evidence="10">
    <location>
        <begin position="27"/>
        <end position="1005"/>
    </location>
</feature>
<dbReference type="Pfam" id="PF00593">
    <property type="entry name" value="TonB_dep_Rec_b-barrel"/>
    <property type="match status" value="1"/>
</dbReference>
<feature type="domain" description="TonB-dependent receptor plug" evidence="12">
    <location>
        <begin position="122"/>
        <end position="253"/>
    </location>
</feature>
<dbReference type="Pfam" id="PF07715">
    <property type="entry name" value="Plug"/>
    <property type="match status" value="1"/>
</dbReference>
<dbReference type="Proteomes" id="UP000054388">
    <property type="component" value="Unassembled WGS sequence"/>
</dbReference>
<name>A0A101CHM8_9FLAO</name>
<keyword evidence="7 8" id="KW-0998">Cell outer membrane</keyword>
<dbReference type="InterPro" id="IPR037066">
    <property type="entry name" value="Plug_dom_sf"/>
</dbReference>
<dbReference type="AlphaFoldDB" id="A0A101CHM8"/>
<evidence type="ECO:0000256" key="6">
    <source>
        <dbReference type="ARBA" id="ARBA00023136"/>
    </source>
</evidence>
<evidence type="ECO:0000259" key="12">
    <source>
        <dbReference type="Pfam" id="PF07715"/>
    </source>
</evidence>
<keyword evidence="3 8" id="KW-1134">Transmembrane beta strand</keyword>
<keyword evidence="4 8" id="KW-0812">Transmembrane</keyword>
<feature type="signal peptide" evidence="10">
    <location>
        <begin position="1"/>
        <end position="26"/>
    </location>
</feature>
<evidence type="ECO:0000256" key="10">
    <source>
        <dbReference type="SAM" id="SignalP"/>
    </source>
</evidence>
<dbReference type="InterPro" id="IPR023997">
    <property type="entry name" value="TonB-dep_OMP_SusC/RagA_CS"/>
</dbReference>
<sequence>MKKSYSKIGSIGIVFLLTAVCSNIKAQTKTVTGTVTVGENQTPLSGVIVSQEGSDQVTQTNSKGIYTLQITGENPSIIFRHPEYTEKRISVNGKTIINLTLDQKVQGIEEVVVNAGYYKVKEKESTGSIAKVSAKDIENQPVTNVLSAAQGRMAGVSITQSGGTAGGGYDVQIRGRNSLRTLANSAVDGNQPLYVLDGVPLSSAVTSTLSAQILPFRNINPLNSINPNDIESLEVLKDADATAIYGSRGANGVILITTKKGNKSKSNITINSSLAFSSVASRMKMMNTAEYIAMRKSAFSNDNISTYPATAYDVNGAWDETRYTDWQKALIGKTATTSNTNVGFSGGSDGWTYRINVTHNEQTTVYPADYQYKNNVLSMGFTHRSKDNKLNVAFSNNFSQQFNNVINEDLTNIGIFLSPNAPALYNNDGSLNWQNNTFTNPMASTVVTYQNDTKQINNSLNISYQVLPNISFSVNSGFNYQNFEEFSLRPHTRYNPSYNFTSANGSSTYTSSFSSFSYNVEPQLNADYIIGRNKISVLIGATINSSESKQSSIQGSGFESNALMMNINAAKTKIFSDIISTDYKYIAAFGRINYQLDSKYIINLTARRDGSSRFGPNNRFANFGAVGAAWLFSRESFLANRKWLSFGKLRGSYGIAGSDNIGEAQFRDTYSVASSSIYNGVVGLVPTRLFNGNFSWEKTKKLEFALETSFIKDVLGLNISWFRNRSDNQLVGLPLPATTGFTSVQANLAATVENKGWEFEFRTSPIKTKTFSWQSDFNLTLPKNRLLSFPNLEGSTYANQFVVGYSTSIVKLYNFTGINPSTGMYSFVDINGDGKISSPDDNKTIEDLSVKFYGGWSNRLRYKNWDLSFLFQFTKQRNYNYHSYMPVAGTLNNQAQVVTNVWSEFNPNGYYMPFTTGTNATKNAAHTNFMRSTAAVGDASFIRLKNVQLNYRLPIGNAGTSSVLIYAQGQNILTWTKYFGIDPEFVTTGYLPPLRTWSIGTQINF</sequence>
<evidence type="ECO:0000256" key="9">
    <source>
        <dbReference type="RuleBase" id="RU003357"/>
    </source>
</evidence>
<dbReference type="InterPro" id="IPR023996">
    <property type="entry name" value="TonB-dep_OMP_SusC/RagA"/>
</dbReference>
<keyword evidence="6 8" id="KW-0472">Membrane</keyword>
<evidence type="ECO:0000256" key="4">
    <source>
        <dbReference type="ARBA" id="ARBA00022692"/>
    </source>
</evidence>
<evidence type="ECO:0000313" key="14">
    <source>
        <dbReference type="Proteomes" id="UP000054388"/>
    </source>
</evidence>
<dbReference type="SUPFAM" id="SSF49464">
    <property type="entry name" value="Carboxypeptidase regulatory domain-like"/>
    <property type="match status" value="1"/>
</dbReference>
<reference evidence="13 14" key="1">
    <citation type="submission" date="2015-10" db="EMBL/GenBank/DDBJ databases">
        <title>Genome sequence of Chryseobacterium greenlandense.</title>
        <authorList>
            <person name="Newman J."/>
            <person name="Fischer K."/>
            <person name="Miller J."/>
        </authorList>
    </citation>
    <scope>NUCLEOTIDE SEQUENCE [LARGE SCALE GENOMIC DNA]</scope>
    <source>
        <strain evidence="13 14">UMB34</strain>
    </source>
</reference>
<dbReference type="InterPro" id="IPR008969">
    <property type="entry name" value="CarboxyPept-like_regulatory"/>
</dbReference>
<gene>
    <name evidence="13" type="ORF">AR686_07445</name>
</gene>
<evidence type="ECO:0000313" key="13">
    <source>
        <dbReference type="EMBL" id="KUJ56389.1"/>
    </source>
</evidence>
<proteinExistence type="inferred from homology"/>
<comment type="similarity">
    <text evidence="8 9">Belongs to the TonB-dependent receptor family.</text>
</comment>
<dbReference type="SUPFAM" id="SSF56935">
    <property type="entry name" value="Porins"/>
    <property type="match status" value="1"/>
</dbReference>